<keyword evidence="3" id="KW-1185">Reference proteome</keyword>
<dbReference type="OrthoDB" id="7426653at2"/>
<accession>A0A1S1H9T0</accession>
<dbReference type="EMBL" id="MIPT01000001">
    <property type="protein sequence ID" value="OHT18406.1"/>
    <property type="molecule type" value="Genomic_DNA"/>
</dbReference>
<keyword evidence="1" id="KW-0732">Signal</keyword>
<evidence type="ECO:0000313" key="3">
    <source>
        <dbReference type="Proteomes" id="UP000179467"/>
    </source>
</evidence>
<comment type="caution">
    <text evidence="2">The sequence shown here is derived from an EMBL/GenBank/DDBJ whole genome shotgun (WGS) entry which is preliminary data.</text>
</comment>
<gene>
    <name evidence="2" type="ORF">BHE75_00377</name>
</gene>
<dbReference type="Proteomes" id="UP000179467">
    <property type="component" value="Unassembled WGS sequence"/>
</dbReference>
<sequence length="162" mass="17104">MIWMAATLLATALGGAAQAREPLGLFGGWGAFRDVRPLRCYAIAEAVDAPLTGKWRPFASIAHWPGRQVRGQLHIRLRAVKQRGAPVTLAVDGRRFTLVAGGADAWAPDAATDAAIVAAMRGGDSMRVETRGEDGKRMSDHYELRGAATAIDAAAIACAPGR</sequence>
<evidence type="ECO:0000313" key="2">
    <source>
        <dbReference type="EMBL" id="OHT18406.1"/>
    </source>
</evidence>
<protein>
    <recommendedName>
        <fullName evidence="4">Invasion associated locus B (IalB) protein</fullName>
    </recommendedName>
</protein>
<dbReference type="RefSeq" id="WP_070932007.1">
    <property type="nucleotide sequence ID" value="NZ_MIPT01000001.1"/>
</dbReference>
<organism evidence="2 3">
    <name type="scientific">Edaphosphingomonas haloaromaticamans</name>
    <dbReference type="NCBI Taxonomy" id="653954"/>
    <lineage>
        <taxon>Bacteria</taxon>
        <taxon>Pseudomonadati</taxon>
        <taxon>Pseudomonadota</taxon>
        <taxon>Alphaproteobacteria</taxon>
        <taxon>Sphingomonadales</taxon>
        <taxon>Rhizorhabdaceae</taxon>
        <taxon>Edaphosphingomonas</taxon>
    </lineage>
</organism>
<proteinExistence type="predicted"/>
<feature type="chain" id="PRO_5010254766" description="Invasion associated locus B (IalB) protein" evidence="1">
    <location>
        <begin position="20"/>
        <end position="162"/>
    </location>
</feature>
<feature type="signal peptide" evidence="1">
    <location>
        <begin position="1"/>
        <end position="19"/>
    </location>
</feature>
<name>A0A1S1H9T0_9SPHN</name>
<dbReference type="AlphaFoldDB" id="A0A1S1H9T0"/>
<evidence type="ECO:0000256" key="1">
    <source>
        <dbReference type="SAM" id="SignalP"/>
    </source>
</evidence>
<evidence type="ECO:0008006" key="4">
    <source>
        <dbReference type="Google" id="ProtNLM"/>
    </source>
</evidence>
<reference evidence="2 3" key="1">
    <citation type="submission" date="2016-09" db="EMBL/GenBank/DDBJ databases">
        <title>Metabolic pathway, cell adaptation mechanisms and a novel monoxygenase revealed through proteogenomic-transcription analysis of a Sphingomonas haloaromaticamans strain degrading the fungicide ortho-phenylphenol.</title>
        <authorList>
            <person name="Perruchon C."/>
            <person name="Papadopoulou E.S."/>
            <person name="Rousidou C."/>
            <person name="Vasileiadis S."/>
            <person name="Tanou G."/>
            <person name="Amoutzias G."/>
            <person name="Molassiotis A."/>
            <person name="Karpouzas D.G."/>
        </authorList>
    </citation>
    <scope>NUCLEOTIDE SEQUENCE [LARGE SCALE GENOMIC DNA]</scope>
    <source>
        <strain evidence="2 3">P3</strain>
    </source>
</reference>